<dbReference type="Gene3D" id="3.30.420.10">
    <property type="entry name" value="Ribonuclease H-like superfamily/Ribonuclease H"/>
    <property type="match status" value="1"/>
</dbReference>
<evidence type="ECO:0000256" key="12">
    <source>
        <dbReference type="ARBA" id="ARBA00022918"/>
    </source>
</evidence>
<keyword evidence="14" id="KW-0917">Virion maturation</keyword>
<dbReference type="GO" id="GO:0006508">
    <property type="term" value="P:proteolysis"/>
    <property type="evidence" value="ECO:0007669"/>
    <property type="project" value="UniProtKB-KW"/>
</dbReference>
<evidence type="ECO:0000256" key="3">
    <source>
        <dbReference type="ARBA" id="ARBA00022670"/>
    </source>
</evidence>
<gene>
    <name evidence="20" type="ORF">PF004_g11865</name>
</gene>
<keyword evidence="10" id="KW-0460">Magnesium</keyword>
<dbReference type="AlphaFoldDB" id="A0A6G0NWX1"/>
<dbReference type="GO" id="GO:0003964">
    <property type="term" value="F:RNA-directed DNA polymerase activity"/>
    <property type="evidence" value="ECO:0007669"/>
    <property type="project" value="UniProtKB-KW"/>
</dbReference>
<evidence type="ECO:0000256" key="4">
    <source>
        <dbReference type="ARBA" id="ARBA00022722"/>
    </source>
</evidence>
<dbReference type="InterPro" id="IPR001584">
    <property type="entry name" value="Integrase_cat-core"/>
</dbReference>
<dbReference type="InterPro" id="IPR039537">
    <property type="entry name" value="Retrotran_Ty1/copia-like"/>
</dbReference>
<dbReference type="EMBL" id="QXGC01000661">
    <property type="protein sequence ID" value="KAE9225668.1"/>
    <property type="molecule type" value="Genomic_DNA"/>
</dbReference>
<reference evidence="20 21" key="1">
    <citation type="submission" date="2018-09" db="EMBL/GenBank/DDBJ databases">
        <title>Genomic investigation of the strawberry pathogen Phytophthora fragariae indicates pathogenicity is determined by transcriptional variation in three key races.</title>
        <authorList>
            <person name="Adams T.M."/>
            <person name="Armitage A.D."/>
            <person name="Sobczyk M.K."/>
            <person name="Bates H.J."/>
            <person name="Dunwell J.M."/>
            <person name="Nellist C.F."/>
            <person name="Harrison R.J."/>
        </authorList>
    </citation>
    <scope>NUCLEOTIDE SEQUENCE [LARGE SCALE GENOMIC DNA]</scope>
    <source>
        <strain evidence="20 21">BC-23</strain>
    </source>
</reference>
<dbReference type="InterPro" id="IPR012337">
    <property type="entry name" value="RNaseH-like_sf"/>
</dbReference>
<evidence type="ECO:0000256" key="14">
    <source>
        <dbReference type="ARBA" id="ARBA00023113"/>
    </source>
</evidence>
<evidence type="ECO:0000256" key="13">
    <source>
        <dbReference type="ARBA" id="ARBA00022932"/>
    </source>
</evidence>
<evidence type="ECO:0000256" key="7">
    <source>
        <dbReference type="ARBA" id="ARBA00022759"/>
    </source>
</evidence>
<sequence>MSPTPLGPNDVLRDENYFLWEFNARITLARKDLLNYVVLKPEEAALRSTAAWEAADLQALAVLVKLLGPTYQSMVRESSSAIQAWETLRGFFVKQNLHNRVQLRKQLHEFEMSTGDDLMQHLMQFDELCLRLSAVGDVVAEDERLVILLGSLPQDYDGMVKIIEAHGNMTLLEAKEMLRREYETIQKREKHEAAFHASAGDVQGRDGHSDGRQGRRGRRQHGRGRQHGRDGVQGRGGQTNGSAFNGRCFLCKEYGHKRAQCPKADGTDEQDEYAFAASAEVSTAWILDSGASSHMTMDRSDFSDFAELSGPLEVCVASGHRLPARGVGTVRVLSSDGVTVKMTKVLYVPLLDRKLISIPALASKGMVVLFDGDGCSIQYQGKVVSHIRKHGAMYAWDVQVLKEAQGIEIAAVATSQADASVWHARLGHISLPRMRDVVRIVDGVPNLASQQALAGACEGCACGKMSVTPFFHRSASQVKTQRILEVVHSDVMGPMNPKSKGGARFVVTFIDDYSRYVSVYMLKSKAEVLKYFDNFRQLAETQTGSTLKCLRTDNGGEYVSKRFNQFCANHGIVHQTTTPYTPQQNGLAERMNRTIVERARSMLYYQQVDKCWWAEAVMTAVYITNRIPNTARGDLTPYEVFWGKKPSLDHLRVFGSRGFMHIDKSIRTKWDSKAHKIMLLGYADNAKAYRVWDFDASRVATARTINVDERPPSTIQTLGVSNRLPEVLQFPDDLSVDENGHDPRPAAPNGTGNVDVDADIHDSISMVTPMDVDQDASVAPDGLMPIANDAGNASMVVDRSRSQVPSSNNSTDVVQVQGAAPLLELPTSQSSRFSGEGESQLVFQGTRRSPVFGRGMIPQFLPSVELPNQERLASHLQNPRTPICNSPLYRFRHMVPHRAMRREVMLAVMTSVSRIPSALVLMTTR</sequence>
<evidence type="ECO:0000256" key="6">
    <source>
        <dbReference type="ARBA" id="ARBA00022741"/>
    </source>
</evidence>
<evidence type="ECO:0000259" key="19">
    <source>
        <dbReference type="PROSITE" id="PS50994"/>
    </source>
</evidence>
<keyword evidence="13" id="KW-0808">Transferase</keyword>
<evidence type="ECO:0000256" key="15">
    <source>
        <dbReference type="ARBA" id="ARBA00023172"/>
    </source>
</evidence>
<dbReference type="Proteomes" id="UP000476176">
    <property type="component" value="Unassembled WGS sequence"/>
</dbReference>
<dbReference type="InterPro" id="IPR025724">
    <property type="entry name" value="GAG-pre-integrase_dom"/>
</dbReference>
<dbReference type="GO" id="GO:0008233">
    <property type="term" value="F:peptidase activity"/>
    <property type="evidence" value="ECO:0007669"/>
    <property type="project" value="UniProtKB-KW"/>
</dbReference>
<dbReference type="GO" id="GO:0006310">
    <property type="term" value="P:DNA recombination"/>
    <property type="evidence" value="ECO:0007669"/>
    <property type="project" value="UniProtKB-KW"/>
</dbReference>
<feature type="compositionally biased region" description="Basic residues" evidence="17">
    <location>
        <begin position="214"/>
        <end position="226"/>
    </location>
</feature>
<comment type="function">
    <text evidence="1">The aspartyl protease (PR) mediates the proteolytic cleavages of the Gag and Gag-Pol polyproteins after assembly of the VLP.</text>
</comment>
<keyword evidence="5" id="KW-0479">Metal-binding</keyword>
<evidence type="ECO:0008006" key="22">
    <source>
        <dbReference type="Google" id="ProtNLM"/>
    </source>
</evidence>
<evidence type="ECO:0000256" key="5">
    <source>
        <dbReference type="ARBA" id="ARBA00022723"/>
    </source>
</evidence>
<evidence type="ECO:0000256" key="1">
    <source>
        <dbReference type="ARBA" id="ARBA00002180"/>
    </source>
</evidence>
<evidence type="ECO:0000256" key="10">
    <source>
        <dbReference type="ARBA" id="ARBA00022842"/>
    </source>
</evidence>
<evidence type="ECO:0000313" key="21">
    <source>
        <dbReference type="Proteomes" id="UP000476176"/>
    </source>
</evidence>
<keyword evidence="16" id="KW-0863">Zinc-finger</keyword>
<evidence type="ECO:0000256" key="2">
    <source>
        <dbReference type="ARBA" id="ARBA00022612"/>
    </source>
</evidence>
<dbReference type="InterPro" id="IPR054722">
    <property type="entry name" value="PolX-like_BBD"/>
</dbReference>
<keyword evidence="3" id="KW-0645">Protease</keyword>
<keyword evidence="4" id="KW-0540">Nuclease</keyword>
<keyword evidence="13" id="KW-0548">Nucleotidyltransferase</keyword>
<comment type="caution">
    <text evidence="20">The sequence shown here is derived from an EMBL/GenBank/DDBJ whole genome shotgun (WGS) entry which is preliminary data.</text>
</comment>
<feature type="domain" description="Integrase catalytic" evidence="19">
    <location>
        <begin position="465"/>
        <end position="645"/>
    </location>
</feature>
<keyword evidence="16" id="KW-0862">Zinc</keyword>
<protein>
    <recommendedName>
        <fullName evidence="22">Integrase catalytic domain-containing protein</fullName>
    </recommendedName>
</protein>
<organism evidence="20 21">
    <name type="scientific">Phytophthora fragariae</name>
    <dbReference type="NCBI Taxonomy" id="53985"/>
    <lineage>
        <taxon>Eukaryota</taxon>
        <taxon>Sar</taxon>
        <taxon>Stramenopiles</taxon>
        <taxon>Oomycota</taxon>
        <taxon>Peronosporomycetes</taxon>
        <taxon>Peronosporales</taxon>
        <taxon>Peronosporaceae</taxon>
        <taxon>Phytophthora</taxon>
    </lineage>
</organism>
<dbReference type="Pfam" id="PF13976">
    <property type="entry name" value="gag_pre-integrs"/>
    <property type="match status" value="1"/>
</dbReference>
<keyword evidence="7" id="KW-0255">Endonuclease</keyword>
<evidence type="ECO:0000259" key="18">
    <source>
        <dbReference type="PROSITE" id="PS50158"/>
    </source>
</evidence>
<feature type="region of interest" description="Disordered" evidence="17">
    <location>
        <begin position="192"/>
        <end position="239"/>
    </location>
</feature>
<dbReference type="GO" id="GO:0003887">
    <property type="term" value="F:DNA-directed DNA polymerase activity"/>
    <property type="evidence" value="ECO:0007669"/>
    <property type="project" value="UniProtKB-KW"/>
</dbReference>
<dbReference type="SUPFAM" id="SSF57756">
    <property type="entry name" value="Retrovirus zinc finger-like domains"/>
    <property type="match status" value="1"/>
</dbReference>
<dbReference type="InterPro" id="IPR001878">
    <property type="entry name" value="Znf_CCHC"/>
</dbReference>
<keyword evidence="2" id="KW-1188">Viral release from host cell</keyword>
<proteinExistence type="predicted"/>
<name>A0A6G0NWX1_9STRA</name>
<dbReference type="InterPro" id="IPR036397">
    <property type="entry name" value="RNaseH_sf"/>
</dbReference>
<dbReference type="Pfam" id="PF22936">
    <property type="entry name" value="Pol_BBD"/>
    <property type="match status" value="1"/>
</dbReference>
<dbReference type="SUPFAM" id="SSF53098">
    <property type="entry name" value="Ribonuclease H-like"/>
    <property type="match status" value="1"/>
</dbReference>
<dbReference type="GO" id="GO:0004519">
    <property type="term" value="F:endonuclease activity"/>
    <property type="evidence" value="ECO:0007669"/>
    <property type="project" value="UniProtKB-KW"/>
</dbReference>
<feature type="region of interest" description="Disordered" evidence="17">
    <location>
        <begin position="734"/>
        <end position="755"/>
    </location>
</feature>
<keyword evidence="15" id="KW-0233">DNA recombination</keyword>
<keyword evidence="6" id="KW-0547">Nucleotide-binding</keyword>
<dbReference type="Pfam" id="PF14223">
    <property type="entry name" value="Retrotran_gag_2"/>
    <property type="match status" value="1"/>
</dbReference>
<accession>A0A6G0NWX1</accession>
<keyword evidence="11" id="KW-0229">DNA integration</keyword>
<dbReference type="InterPro" id="IPR036875">
    <property type="entry name" value="Znf_CCHC_sf"/>
</dbReference>
<keyword evidence="8" id="KW-0378">Hydrolase</keyword>
<dbReference type="Pfam" id="PF00665">
    <property type="entry name" value="rve"/>
    <property type="match status" value="1"/>
</dbReference>
<dbReference type="GO" id="GO:0005524">
    <property type="term" value="F:ATP binding"/>
    <property type="evidence" value="ECO:0007669"/>
    <property type="project" value="UniProtKB-KW"/>
</dbReference>
<evidence type="ECO:0000256" key="16">
    <source>
        <dbReference type="PROSITE-ProRule" id="PRU00047"/>
    </source>
</evidence>
<keyword evidence="12" id="KW-0695">RNA-directed DNA polymerase</keyword>
<keyword evidence="9" id="KW-0067">ATP-binding</keyword>
<dbReference type="PANTHER" id="PTHR42648">
    <property type="entry name" value="TRANSPOSASE, PUTATIVE-RELATED"/>
    <property type="match status" value="1"/>
</dbReference>
<keyword evidence="13" id="KW-0239">DNA-directed DNA polymerase</keyword>
<evidence type="ECO:0000256" key="17">
    <source>
        <dbReference type="SAM" id="MobiDB-lite"/>
    </source>
</evidence>
<dbReference type="PROSITE" id="PS50994">
    <property type="entry name" value="INTEGRASE"/>
    <property type="match status" value="1"/>
</dbReference>
<evidence type="ECO:0000256" key="11">
    <source>
        <dbReference type="ARBA" id="ARBA00022908"/>
    </source>
</evidence>
<dbReference type="GO" id="GO:0003676">
    <property type="term" value="F:nucleic acid binding"/>
    <property type="evidence" value="ECO:0007669"/>
    <property type="project" value="InterPro"/>
</dbReference>
<dbReference type="GO" id="GO:0008270">
    <property type="term" value="F:zinc ion binding"/>
    <property type="evidence" value="ECO:0007669"/>
    <property type="project" value="UniProtKB-KW"/>
</dbReference>
<dbReference type="Pfam" id="PF25597">
    <property type="entry name" value="SH3_retrovirus"/>
    <property type="match status" value="1"/>
</dbReference>
<evidence type="ECO:0000256" key="8">
    <source>
        <dbReference type="ARBA" id="ARBA00022801"/>
    </source>
</evidence>
<evidence type="ECO:0000256" key="9">
    <source>
        <dbReference type="ARBA" id="ARBA00022840"/>
    </source>
</evidence>
<dbReference type="GO" id="GO:0015074">
    <property type="term" value="P:DNA integration"/>
    <property type="evidence" value="ECO:0007669"/>
    <property type="project" value="UniProtKB-KW"/>
</dbReference>
<dbReference type="PANTHER" id="PTHR42648:SF11">
    <property type="entry name" value="TRANSPOSON TY4-P GAG-POL POLYPROTEIN"/>
    <property type="match status" value="1"/>
</dbReference>
<evidence type="ECO:0000313" key="20">
    <source>
        <dbReference type="EMBL" id="KAE9225668.1"/>
    </source>
</evidence>
<feature type="compositionally biased region" description="Basic and acidic residues" evidence="17">
    <location>
        <begin position="203"/>
        <end position="213"/>
    </location>
</feature>
<dbReference type="InterPro" id="IPR057670">
    <property type="entry name" value="SH3_retrovirus"/>
</dbReference>
<feature type="domain" description="CCHC-type" evidence="18">
    <location>
        <begin position="247"/>
        <end position="263"/>
    </location>
</feature>
<dbReference type="PROSITE" id="PS50158">
    <property type="entry name" value="ZF_CCHC"/>
    <property type="match status" value="1"/>
</dbReference>